<dbReference type="Proteomes" id="UP000324748">
    <property type="component" value="Unassembled WGS sequence"/>
</dbReference>
<keyword evidence="3" id="KW-1185">Reference proteome</keyword>
<protein>
    <submittedName>
        <fullName evidence="2">Uncharacterized protein</fullName>
    </submittedName>
</protein>
<proteinExistence type="predicted"/>
<evidence type="ECO:0000313" key="2">
    <source>
        <dbReference type="EMBL" id="KAA1097396.1"/>
    </source>
</evidence>
<feature type="region of interest" description="Disordered" evidence="1">
    <location>
        <begin position="185"/>
        <end position="207"/>
    </location>
</feature>
<name>A0A5B0P8L7_PUCGR</name>
<accession>A0A5B0P8L7</accession>
<gene>
    <name evidence="2" type="ORF">PGT21_005166</name>
</gene>
<evidence type="ECO:0000256" key="1">
    <source>
        <dbReference type="SAM" id="MobiDB-lite"/>
    </source>
</evidence>
<dbReference type="EMBL" id="VSWC01000066">
    <property type="protein sequence ID" value="KAA1097396.1"/>
    <property type="molecule type" value="Genomic_DNA"/>
</dbReference>
<dbReference type="AlphaFoldDB" id="A0A5B0P8L7"/>
<sequence length="207" mass="23065">MQHHIGYIKIRSKISVWKARRALGYFLYFSAPQRVLLRFVVRGNLLDGLVVPLSPPSSASKSTLPQFLTLQSLPTSRAVIRCHPLGLRVSPLRRLSVQVLLRPLLSQVSHRRFRLWSAPNPASAPRCSPLLVAPPQYTLNPRSAVGRDPRRPPMPGLPAVNFSEPSCLCSVSSACFPHQRRKHSACPKQTGQSFGQGALPPPHRKFY</sequence>
<organism evidence="2 3">
    <name type="scientific">Puccinia graminis f. sp. tritici</name>
    <dbReference type="NCBI Taxonomy" id="56615"/>
    <lineage>
        <taxon>Eukaryota</taxon>
        <taxon>Fungi</taxon>
        <taxon>Dikarya</taxon>
        <taxon>Basidiomycota</taxon>
        <taxon>Pucciniomycotina</taxon>
        <taxon>Pucciniomycetes</taxon>
        <taxon>Pucciniales</taxon>
        <taxon>Pucciniaceae</taxon>
        <taxon>Puccinia</taxon>
    </lineage>
</organism>
<reference evidence="2 3" key="1">
    <citation type="submission" date="2019-05" db="EMBL/GenBank/DDBJ databases">
        <title>Emergence of the Ug99 lineage of the wheat stem rust pathogen through somatic hybridization.</title>
        <authorList>
            <person name="Li F."/>
            <person name="Upadhyaya N.M."/>
            <person name="Sperschneider J."/>
            <person name="Matny O."/>
            <person name="Nguyen-Phuc H."/>
            <person name="Mago R."/>
            <person name="Raley C."/>
            <person name="Miller M.E."/>
            <person name="Silverstein K.A.T."/>
            <person name="Henningsen E."/>
            <person name="Hirsch C.D."/>
            <person name="Visser B."/>
            <person name="Pretorius Z.A."/>
            <person name="Steffenson B.J."/>
            <person name="Schwessinger B."/>
            <person name="Dodds P.N."/>
            <person name="Figueroa M."/>
        </authorList>
    </citation>
    <scope>NUCLEOTIDE SEQUENCE [LARGE SCALE GENOMIC DNA]</scope>
    <source>
        <strain evidence="2">21-0</strain>
    </source>
</reference>
<comment type="caution">
    <text evidence="2">The sequence shown here is derived from an EMBL/GenBank/DDBJ whole genome shotgun (WGS) entry which is preliminary data.</text>
</comment>
<evidence type="ECO:0000313" key="3">
    <source>
        <dbReference type="Proteomes" id="UP000324748"/>
    </source>
</evidence>